<dbReference type="Proteomes" id="UP001519295">
    <property type="component" value="Unassembled WGS sequence"/>
</dbReference>
<dbReference type="InterPro" id="IPR051785">
    <property type="entry name" value="MMCE/EMCE_epimerase"/>
</dbReference>
<dbReference type="EMBL" id="JAGINU010000001">
    <property type="protein sequence ID" value="MBP2367681.1"/>
    <property type="molecule type" value="Genomic_DNA"/>
</dbReference>
<proteinExistence type="predicted"/>
<evidence type="ECO:0008006" key="4">
    <source>
        <dbReference type="Google" id="ProtNLM"/>
    </source>
</evidence>
<dbReference type="PANTHER" id="PTHR43048:SF3">
    <property type="entry name" value="METHYLMALONYL-COA EPIMERASE, MITOCHONDRIAL"/>
    <property type="match status" value="1"/>
</dbReference>
<keyword evidence="3" id="KW-1185">Reference proteome</keyword>
<name>A0ABS4VUU0_9PSEU</name>
<dbReference type="InterPro" id="IPR029068">
    <property type="entry name" value="Glyas_Bleomycin-R_OHBP_Dase"/>
</dbReference>
<gene>
    <name evidence="2" type="ORF">JOF36_003377</name>
</gene>
<evidence type="ECO:0000313" key="3">
    <source>
        <dbReference type="Proteomes" id="UP001519295"/>
    </source>
</evidence>
<comment type="caution">
    <text evidence="2">The sequence shown here is derived from an EMBL/GenBank/DDBJ whole genome shotgun (WGS) entry which is preliminary data.</text>
</comment>
<evidence type="ECO:0000313" key="2">
    <source>
        <dbReference type="EMBL" id="MBP2367681.1"/>
    </source>
</evidence>
<protein>
    <recommendedName>
        <fullName evidence="4">Glyoxalase/bleomycin resistance protein/dioxygenase superfamily protein</fullName>
    </recommendedName>
</protein>
<evidence type="ECO:0000256" key="1">
    <source>
        <dbReference type="ARBA" id="ARBA00022723"/>
    </source>
</evidence>
<dbReference type="Gene3D" id="3.10.180.10">
    <property type="entry name" value="2,3-Dihydroxybiphenyl 1,2-Dioxygenase, domain 1"/>
    <property type="match status" value="1"/>
</dbReference>
<organism evidence="2 3">
    <name type="scientific">Pseudonocardia parietis</name>
    <dbReference type="NCBI Taxonomy" id="570936"/>
    <lineage>
        <taxon>Bacteria</taxon>
        <taxon>Bacillati</taxon>
        <taxon>Actinomycetota</taxon>
        <taxon>Actinomycetes</taxon>
        <taxon>Pseudonocardiales</taxon>
        <taxon>Pseudonocardiaceae</taxon>
        <taxon>Pseudonocardia</taxon>
    </lineage>
</organism>
<accession>A0ABS4VUU0</accession>
<dbReference type="Pfam" id="PF13669">
    <property type="entry name" value="Glyoxalase_4"/>
    <property type="match status" value="1"/>
</dbReference>
<dbReference type="RefSeq" id="WP_210027829.1">
    <property type="nucleotide sequence ID" value="NZ_JAGINU010000001.1"/>
</dbReference>
<keyword evidence="1" id="KW-0479">Metal-binding</keyword>
<dbReference type="PANTHER" id="PTHR43048">
    <property type="entry name" value="METHYLMALONYL-COA EPIMERASE"/>
    <property type="match status" value="1"/>
</dbReference>
<sequence>MRSLSDLFRNFMQIGYVTDDIDAASAYLESTLGTVTCVKHYTSSMGGGRPPVDGGASAGPFVVVDGVPADEWVIDVALVNAGPTNIEIIRPVSGSVDLYRGAVRPGEPATMHHLGFRVEDFDEADAVVRASGKRWAQYGDSGGIRFGYLDMTAELGHYVEVMELSPASARNFEQLEAASDAARD</sequence>
<dbReference type="SUPFAM" id="SSF54593">
    <property type="entry name" value="Glyoxalase/Bleomycin resistance protein/Dihydroxybiphenyl dioxygenase"/>
    <property type="match status" value="1"/>
</dbReference>
<reference evidence="2 3" key="1">
    <citation type="submission" date="2021-03" db="EMBL/GenBank/DDBJ databases">
        <title>Sequencing the genomes of 1000 actinobacteria strains.</title>
        <authorList>
            <person name="Klenk H.-P."/>
        </authorList>
    </citation>
    <scope>NUCLEOTIDE SEQUENCE [LARGE SCALE GENOMIC DNA]</scope>
    <source>
        <strain evidence="2 3">DSM 45256</strain>
    </source>
</reference>